<proteinExistence type="predicted"/>
<sequence length="69" mass="7985">MSNFSLNCVRGYMSPLRKAHIVNQLHTSLQQFLLFESTEKICAKSCQQIAPYMDRISLKGLLLNVLQQW</sequence>
<dbReference type="AlphaFoldDB" id="A0A974BSF1"/>
<evidence type="ECO:0000313" key="1">
    <source>
        <dbReference type="EMBL" id="OCT60149.1"/>
    </source>
</evidence>
<accession>A0A974BSF1</accession>
<dbReference type="Proteomes" id="UP000694892">
    <property type="component" value="Chromosome 9_10S"/>
</dbReference>
<dbReference type="EMBL" id="CM004483">
    <property type="protein sequence ID" value="OCT60149.1"/>
    <property type="molecule type" value="Genomic_DNA"/>
</dbReference>
<reference evidence="2" key="1">
    <citation type="journal article" date="2016" name="Nature">
        <title>Genome evolution in the allotetraploid frog Xenopus laevis.</title>
        <authorList>
            <person name="Session A.M."/>
            <person name="Uno Y."/>
            <person name="Kwon T."/>
            <person name="Chapman J.A."/>
            <person name="Toyoda A."/>
            <person name="Takahashi S."/>
            <person name="Fukui A."/>
            <person name="Hikosaka A."/>
            <person name="Suzuki A."/>
            <person name="Kondo M."/>
            <person name="van Heeringen S.J."/>
            <person name="Quigley I."/>
            <person name="Heinz S."/>
            <person name="Ogino H."/>
            <person name="Ochi H."/>
            <person name="Hellsten U."/>
            <person name="Lyons J.B."/>
            <person name="Simakov O."/>
            <person name="Putnam N."/>
            <person name="Stites J."/>
            <person name="Kuroki Y."/>
            <person name="Tanaka T."/>
            <person name="Michiue T."/>
            <person name="Watanabe M."/>
            <person name="Bogdanovic O."/>
            <person name="Lister R."/>
            <person name="Georgiou G."/>
            <person name="Paranjpe S.S."/>
            <person name="van Kruijsbergen I."/>
            <person name="Shu S."/>
            <person name="Carlson J."/>
            <person name="Kinoshita T."/>
            <person name="Ohta Y."/>
            <person name="Mawaribuchi S."/>
            <person name="Jenkins J."/>
            <person name="Grimwood J."/>
            <person name="Schmutz J."/>
            <person name="Mitros T."/>
            <person name="Mozaffari S.V."/>
            <person name="Suzuki Y."/>
            <person name="Haramoto Y."/>
            <person name="Yamamoto T.S."/>
            <person name="Takagi C."/>
            <person name="Heald R."/>
            <person name="Miller K."/>
            <person name="Haudenschild C."/>
            <person name="Kitzman J."/>
            <person name="Nakayama T."/>
            <person name="Izutsu Y."/>
            <person name="Robert J."/>
            <person name="Fortriede J."/>
            <person name="Burns K."/>
            <person name="Lotay V."/>
            <person name="Karimi K."/>
            <person name="Yasuoka Y."/>
            <person name="Dichmann D.S."/>
            <person name="Flajnik M.F."/>
            <person name="Houston D.W."/>
            <person name="Shendure J."/>
            <person name="DuPasquier L."/>
            <person name="Vize P.D."/>
            <person name="Zorn A.M."/>
            <person name="Ito M."/>
            <person name="Marcotte E.M."/>
            <person name="Wallingford J.B."/>
            <person name="Ito Y."/>
            <person name="Asashima M."/>
            <person name="Ueno N."/>
            <person name="Matsuda Y."/>
            <person name="Veenstra G.J."/>
            <person name="Fujiyama A."/>
            <person name="Harland R.M."/>
            <person name="Taira M."/>
            <person name="Rokhsar D.S."/>
        </authorList>
    </citation>
    <scope>NUCLEOTIDE SEQUENCE [LARGE SCALE GENOMIC DNA]</scope>
    <source>
        <strain evidence="2">J</strain>
    </source>
</reference>
<gene>
    <name evidence="1" type="ORF">XELAEV_18046167mg</name>
</gene>
<evidence type="ECO:0000313" key="2">
    <source>
        <dbReference type="Proteomes" id="UP000694892"/>
    </source>
</evidence>
<organism evidence="1 2">
    <name type="scientific">Xenopus laevis</name>
    <name type="common">African clawed frog</name>
    <dbReference type="NCBI Taxonomy" id="8355"/>
    <lineage>
        <taxon>Eukaryota</taxon>
        <taxon>Metazoa</taxon>
        <taxon>Chordata</taxon>
        <taxon>Craniata</taxon>
        <taxon>Vertebrata</taxon>
        <taxon>Euteleostomi</taxon>
        <taxon>Amphibia</taxon>
        <taxon>Batrachia</taxon>
        <taxon>Anura</taxon>
        <taxon>Pipoidea</taxon>
        <taxon>Pipidae</taxon>
        <taxon>Xenopodinae</taxon>
        <taxon>Xenopus</taxon>
        <taxon>Xenopus</taxon>
    </lineage>
</organism>
<protein>
    <submittedName>
        <fullName evidence="1">Uncharacterized protein</fullName>
    </submittedName>
</protein>
<name>A0A974BSF1_XENLA</name>